<dbReference type="AlphaFoldDB" id="A0A915E681"/>
<name>A0A915E681_9BILA</name>
<evidence type="ECO:0000313" key="2">
    <source>
        <dbReference type="WBParaSite" id="jg3267"/>
    </source>
</evidence>
<dbReference type="WBParaSite" id="jg3267">
    <property type="protein sequence ID" value="jg3267"/>
    <property type="gene ID" value="jg3267"/>
</dbReference>
<organism evidence="1 2">
    <name type="scientific">Ditylenchus dipsaci</name>
    <dbReference type="NCBI Taxonomy" id="166011"/>
    <lineage>
        <taxon>Eukaryota</taxon>
        <taxon>Metazoa</taxon>
        <taxon>Ecdysozoa</taxon>
        <taxon>Nematoda</taxon>
        <taxon>Chromadorea</taxon>
        <taxon>Rhabditida</taxon>
        <taxon>Tylenchina</taxon>
        <taxon>Tylenchomorpha</taxon>
        <taxon>Sphaerularioidea</taxon>
        <taxon>Anguinidae</taxon>
        <taxon>Anguininae</taxon>
        <taxon>Ditylenchus</taxon>
    </lineage>
</organism>
<accession>A0A915E681</accession>
<evidence type="ECO:0000313" key="1">
    <source>
        <dbReference type="Proteomes" id="UP000887574"/>
    </source>
</evidence>
<keyword evidence="1" id="KW-1185">Reference proteome</keyword>
<dbReference type="Proteomes" id="UP000887574">
    <property type="component" value="Unplaced"/>
</dbReference>
<sequence length="75" mass="8954">MYRLAVEMDSDRYIKNTYAKVAKIVNPSLEIFMGDLLDEGVRMTSEEFDYTRSRFHRLFPLEEDVNRIYIPVIMT</sequence>
<reference evidence="2" key="1">
    <citation type="submission" date="2022-11" db="UniProtKB">
        <authorList>
            <consortium name="WormBaseParasite"/>
        </authorList>
    </citation>
    <scope>IDENTIFICATION</scope>
</reference>
<protein>
    <submittedName>
        <fullName evidence="2">Uncharacterized protein</fullName>
    </submittedName>
</protein>
<proteinExistence type="predicted"/>